<proteinExistence type="predicted"/>
<evidence type="ECO:0000313" key="5">
    <source>
        <dbReference type="EnsemblFungi" id="MVLG_06531T0"/>
    </source>
</evidence>
<feature type="region of interest" description="Disordered" evidence="1">
    <location>
        <begin position="106"/>
        <end position="157"/>
    </location>
</feature>
<feature type="region of interest" description="Disordered" evidence="1">
    <location>
        <begin position="403"/>
        <end position="424"/>
    </location>
</feature>
<reference evidence="4 6" key="3">
    <citation type="journal article" date="2015" name="BMC Genomics">
        <title>Sex and parasites: genomic and transcriptomic analysis of Microbotryum lychnidis-dioicae, the biotrophic and plant-castrating anther smut fungus.</title>
        <authorList>
            <person name="Perlin M.H."/>
            <person name="Amselem J."/>
            <person name="Fontanillas E."/>
            <person name="Toh S.S."/>
            <person name="Chen Z."/>
            <person name="Goldberg J."/>
            <person name="Duplessis S."/>
            <person name="Henrissat B."/>
            <person name="Young S."/>
            <person name="Zeng Q."/>
            <person name="Aguileta G."/>
            <person name="Petit E."/>
            <person name="Badouin H."/>
            <person name="Andrews J."/>
            <person name="Razeeq D."/>
            <person name="Gabaldon T."/>
            <person name="Quesneville H."/>
            <person name="Giraud T."/>
            <person name="Hood M.E."/>
            <person name="Schultz D.J."/>
            <person name="Cuomo C.A."/>
        </authorList>
    </citation>
    <scope>NUCLEOTIDE SEQUENCE [LARGE SCALE GENOMIC DNA]</scope>
    <source>
        <strain evidence="4">P1A1 Lamole</strain>
        <strain evidence="6">p1A1 Lamole</strain>
    </source>
</reference>
<evidence type="ECO:0000313" key="6">
    <source>
        <dbReference type="Proteomes" id="UP000017200"/>
    </source>
</evidence>
<dbReference type="Pfam" id="PF23865">
    <property type="entry name" value="DUF7223"/>
    <property type="match status" value="1"/>
</dbReference>
<name>U5HHK1_USTV1</name>
<dbReference type="EnsemblFungi" id="MVLG_06531T0">
    <property type="protein sequence ID" value="MVLG_06531T0"/>
    <property type="gene ID" value="MVLG_06531"/>
</dbReference>
<dbReference type="HOGENOM" id="CLU_030295_1_0_1"/>
<dbReference type="EMBL" id="GL541768">
    <property type="protein sequence ID" value="KDE02965.1"/>
    <property type="molecule type" value="Genomic_DNA"/>
</dbReference>
<gene>
    <name evidence="4" type="ORF">MVLG_06531</name>
</gene>
<evidence type="ECO:0000259" key="3">
    <source>
        <dbReference type="Pfam" id="PF23865"/>
    </source>
</evidence>
<dbReference type="AlphaFoldDB" id="U5HHK1"/>
<evidence type="ECO:0008006" key="7">
    <source>
        <dbReference type="Google" id="ProtNLM"/>
    </source>
</evidence>
<reference evidence="6" key="1">
    <citation type="submission" date="2010-11" db="EMBL/GenBank/DDBJ databases">
        <title>The genome sequence of Microbotryum violaceum strain p1A1 Lamole.</title>
        <authorList>
            <person name="Cuomo C."/>
            <person name="Perlin M."/>
            <person name="Young S.K."/>
            <person name="Zeng Q."/>
            <person name="Gargeya S."/>
            <person name="Alvarado L."/>
            <person name="Berlin A."/>
            <person name="Chapman S.B."/>
            <person name="Chen Z."/>
            <person name="Freedman E."/>
            <person name="Gellesch M."/>
            <person name="Goldberg J."/>
            <person name="Griggs A."/>
            <person name="Gujja S."/>
            <person name="Heilman E."/>
            <person name="Heiman D."/>
            <person name="Howarth C."/>
            <person name="Mehta T."/>
            <person name="Neiman D."/>
            <person name="Pearson M."/>
            <person name="Roberts A."/>
            <person name="Saif S."/>
            <person name="Shea T."/>
            <person name="Shenoy N."/>
            <person name="Sisk P."/>
            <person name="Stolte C."/>
            <person name="Sykes S."/>
            <person name="White J."/>
            <person name="Yandava C."/>
            <person name="Haas B."/>
            <person name="Nusbaum C."/>
            <person name="Birren B."/>
        </authorList>
    </citation>
    <scope>NUCLEOTIDE SEQUENCE [LARGE SCALE GENOMIC DNA]</scope>
    <source>
        <strain evidence="6">p1A1 Lamole</strain>
    </source>
</reference>
<keyword evidence="6" id="KW-1185">Reference proteome</keyword>
<feature type="domain" description="DUF7029" evidence="2">
    <location>
        <begin position="1"/>
        <end position="95"/>
    </location>
</feature>
<dbReference type="InParanoid" id="U5HHK1"/>
<reference evidence="5" key="4">
    <citation type="submission" date="2015-06" db="UniProtKB">
        <authorList>
            <consortium name="EnsemblFungi"/>
        </authorList>
    </citation>
    <scope>IDENTIFICATION</scope>
</reference>
<evidence type="ECO:0000256" key="1">
    <source>
        <dbReference type="SAM" id="MobiDB-lite"/>
    </source>
</evidence>
<dbReference type="InterPro" id="IPR055647">
    <property type="entry name" value="DUF7223"/>
</dbReference>
<reference evidence="4" key="2">
    <citation type="submission" date="2010-11" db="EMBL/GenBank/DDBJ databases">
        <authorList>
            <consortium name="The Broad Institute Genome Sequencing Platform"/>
            <person name="Earl A."/>
            <person name="Ward D."/>
            <person name="Feldgarden M."/>
            <person name="Gevers D."/>
            <person name="Butler R."/>
            <person name="Young S.K."/>
            <person name="Zeng Q."/>
            <person name="Gargeya S."/>
            <person name="Fitzgerald M."/>
            <person name="Haas B."/>
            <person name="Abouelleil A."/>
            <person name="Alvarado L."/>
            <person name="Arachchi H.M."/>
            <person name="Berlin A."/>
            <person name="Brown A."/>
            <person name="Chapman S.B."/>
            <person name="Chen Z."/>
            <person name="Dunbar C."/>
            <person name="Freedman E."/>
            <person name="Gearin G."/>
            <person name="Gellesch M."/>
            <person name="Goldberg J."/>
            <person name="Griggs A."/>
            <person name="Gujja S."/>
            <person name="Heilman E."/>
            <person name="Heiman D."/>
            <person name="Howarth C."/>
            <person name="Larson L."/>
            <person name="Lui A."/>
            <person name="MacDonald P.J.P."/>
            <person name="Mehta T."/>
            <person name="Montmayeur A."/>
            <person name="Murphy C."/>
            <person name="Neiman D."/>
            <person name="Pearson M."/>
            <person name="Priest M."/>
            <person name="Roberts A."/>
            <person name="Saif S."/>
            <person name="Shea T."/>
            <person name="Shenoy N."/>
            <person name="Sisk P."/>
            <person name="Stolte C."/>
            <person name="Sykes S."/>
            <person name="White J."/>
            <person name="Yandava C."/>
            <person name="Wortman J."/>
            <person name="Nusbaum C."/>
            <person name="Birren B."/>
        </authorList>
    </citation>
    <scope>NUCLEOTIDE SEQUENCE</scope>
    <source>
        <strain evidence="4">P1A1 Lamole</strain>
    </source>
</reference>
<feature type="compositionally biased region" description="Low complexity" evidence="1">
    <location>
        <begin position="141"/>
        <end position="152"/>
    </location>
</feature>
<protein>
    <recommendedName>
        <fullName evidence="7">Cytochrome c domain-containing protein</fullName>
    </recommendedName>
</protein>
<dbReference type="EMBL" id="AEIJ01000787">
    <property type="status" value="NOT_ANNOTATED_CDS"/>
    <property type="molecule type" value="Genomic_DNA"/>
</dbReference>
<dbReference type="Proteomes" id="UP000017200">
    <property type="component" value="Unassembled WGS sequence"/>
</dbReference>
<dbReference type="OrthoDB" id="10439960at2759"/>
<evidence type="ECO:0000259" key="2">
    <source>
        <dbReference type="Pfam" id="PF22974"/>
    </source>
</evidence>
<feature type="compositionally biased region" description="Basic residues" evidence="1">
    <location>
        <begin position="410"/>
        <end position="424"/>
    </location>
</feature>
<feature type="domain" description="DUF7223" evidence="3">
    <location>
        <begin position="175"/>
        <end position="396"/>
    </location>
</feature>
<sequence length="506" mass="53698">MQRISNSLNNVTCGPKSTTLTFTSSDDFTAAVKAWSWVNDHDKHFIHVLANWKGCLTPEGNLQPYHFDNMKSDATSKTITLQGGPQEWSFAAHSFVLEFGGGATGVPDTASDTDTIEGSTSNSSSNATLSKRSQTIDGEASSLSGSTTDLTTPINPMAGKIKAPSIKKAGVAFSAEATCTDCHIFGRMDFDLRAEMKNWKPTELAIYATARGVRAEIGWGIAATANLPQTLEIVKPAKLGIPGVSLGIPNIMHMGLYAEAGYGLRLENVHGEVGVKSTLKGHVNEAAQGHMDLLKLTGSNTNFGVTMSPGKPSITGTGKGTVIGHAMAGIGIGASLLSVEYDAVLHMNIPSVSFKFDIALDGKGCGTKLMNQVAVTIQPFIDIFIDFHLGGKGKPDNIDNPIGVTDPKLRKPPSVKLHGRSTKHRSHMLNTDAAEYDAMRAKKVKSLARSAIMSGSAWRKNKSSSTATASRTLFPMGPSGSEFENLDESSASRTDTSSFSPSLLPH</sequence>
<feature type="compositionally biased region" description="Low complexity" evidence="1">
    <location>
        <begin position="119"/>
        <end position="133"/>
    </location>
</feature>
<organism evidence="4">
    <name type="scientific">Microbotryum lychnidis-dioicae (strain p1A1 Lamole / MvSl-1064)</name>
    <name type="common">Anther smut fungus</name>
    <dbReference type="NCBI Taxonomy" id="683840"/>
    <lineage>
        <taxon>Eukaryota</taxon>
        <taxon>Fungi</taxon>
        <taxon>Dikarya</taxon>
        <taxon>Basidiomycota</taxon>
        <taxon>Pucciniomycotina</taxon>
        <taxon>Microbotryomycetes</taxon>
        <taxon>Microbotryales</taxon>
        <taxon>Microbotryaceae</taxon>
        <taxon>Microbotryum</taxon>
    </lineage>
</organism>
<evidence type="ECO:0000313" key="4">
    <source>
        <dbReference type="EMBL" id="KDE02965.1"/>
    </source>
</evidence>
<feature type="compositionally biased region" description="Low complexity" evidence="1">
    <location>
        <begin position="489"/>
        <end position="506"/>
    </location>
</feature>
<dbReference type="STRING" id="683840.U5HHK1"/>
<dbReference type="Pfam" id="PF22974">
    <property type="entry name" value="DUF7029"/>
    <property type="match status" value="1"/>
</dbReference>
<dbReference type="EMBL" id="AEIJ01000788">
    <property type="status" value="NOT_ANNOTATED_CDS"/>
    <property type="molecule type" value="Genomic_DNA"/>
</dbReference>
<dbReference type="InterPro" id="IPR054293">
    <property type="entry name" value="DUF7029"/>
</dbReference>
<feature type="region of interest" description="Disordered" evidence="1">
    <location>
        <begin position="458"/>
        <end position="506"/>
    </location>
</feature>
<accession>U5HHK1</accession>